<dbReference type="HOGENOM" id="CLU_2974832_0_0_11"/>
<protein>
    <submittedName>
        <fullName evidence="2">Uncharacterized protein</fullName>
    </submittedName>
</protein>
<dbReference type="AlphaFoldDB" id="J7LHQ8"/>
<organism evidence="2 3">
    <name type="scientific">Nocardiopsis alba (strain ATCC BAA-2165 / BE74)</name>
    <dbReference type="NCBI Taxonomy" id="1205910"/>
    <lineage>
        <taxon>Bacteria</taxon>
        <taxon>Bacillati</taxon>
        <taxon>Actinomycetota</taxon>
        <taxon>Actinomycetes</taxon>
        <taxon>Streptosporangiales</taxon>
        <taxon>Nocardiopsidaceae</taxon>
        <taxon>Nocardiopsis</taxon>
    </lineage>
</organism>
<gene>
    <name evidence="2" type="ordered locus">B005_3411</name>
</gene>
<dbReference type="EMBL" id="CP003788">
    <property type="protein sequence ID" value="AFR10167.1"/>
    <property type="molecule type" value="Genomic_DNA"/>
</dbReference>
<evidence type="ECO:0000313" key="3">
    <source>
        <dbReference type="Proteomes" id="UP000003779"/>
    </source>
</evidence>
<proteinExistence type="predicted"/>
<evidence type="ECO:0000256" key="1">
    <source>
        <dbReference type="SAM" id="MobiDB-lite"/>
    </source>
</evidence>
<feature type="region of interest" description="Disordered" evidence="1">
    <location>
        <begin position="1"/>
        <end position="22"/>
    </location>
</feature>
<dbReference type="KEGG" id="nal:B005_3411"/>
<dbReference type="PATRIC" id="fig|1205910.3.peg.3225"/>
<accession>J7LHQ8</accession>
<name>J7LHQ8_NOCAA</name>
<evidence type="ECO:0000313" key="2">
    <source>
        <dbReference type="EMBL" id="AFR10167.1"/>
    </source>
</evidence>
<sequence>MSSTPPCALTGGDDPPHPHRSDARVVDQIRGRNGAKGPYLCSPVRIFALSCGGFAGPS</sequence>
<dbReference type="Proteomes" id="UP000003779">
    <property type="component" value="Chromosome"/>
</dbReference>
<reference evidence="3" key="2">
    <citation type="submission" date="2012-08" db="EMBL/GenBank/DDBJ databases">
        <title>Whole-genome sequence of Nocardiopsis alba strain ATCC BAA-2165 associated with honeybees.</title>
        <authorList>
            <person name="Qiao J."/>
            <person name="Chen L."/>
            <person name="Li Y."/>
            <person name="Wang J."/>
            <person name="Zhang W."/>
            <person name="Chen S."/>
        </authorList>
    </citation>
    <scope>NUCLEOTIDE SEQUENCE [LARGE SCALE GENOMIC DNA]</scope>
    <source>
        <strain evidence="3">ATCC BAA-2165 / BE74</strain>
    </source>
</reference>
<reference evidence="2 3" key="1">
    <citation type="journal article" date="2012" name="J. Bacteriol.">
        <title>Whole-Genome Sequence of Nocardiopsis alba Strain ATCC BAA-2165, Associated with Honeybees.</title>
        <authorList>
            <person name="Qiao J."/>
            <person name="Chen L."/>
            <person name="Li Y."/>
            <person name="Wang J."/>
            <person name="Zhang W."/>
            <person name="Chen S."/>
        </authorList>
    </citation>
    <scope>NUCLEOTIDE SEQUENCE [LARGE SCALE GENOMIC DNA]</scope>
    <source>
        <strain evidence="3">ATCC BAA-2165 / BE74</strain>
    </source>
</reference>